<organism evidence="1 2">
    <name type="scientific">Apiosordaria backusii</name>
    <dbReference type="NCBI Taxonomy" id="314023"/>
    <lineage>
        <taxon>Eukaryota</taxon>
        <taxon>Fungi</taxon>
        <taxon>Dikarya</taxon>
        <taxon>Ascomycota</taxon>
        <taxon>Pezizomycotina</taxon>
        <taxon>Sordariomycetes</taxon>
        <taxon>Sordariomycetidae</taxon>
        <taxon>Sordariales</taxon>
        <taxon>Lasiosphaeriaceae</taxon>
        <taxon>Apiosordaria</taxon>
    </lineage>
</organism>
<protein>
    <submittedName>
        <fullName evidence="1">Uncharacterized protein</fullName>
    </submittedName>
</protein>
<dbReference type="EMBL" id="JAUKTV010000002">
    <property type="protein sequence ID" value="KAK0744293.1"/>
    <property type="molecule type" value="Genomic_DNA"/>
</dbReference>
<reference evidence="1" key="1">
    <citation type="submission" date="2023-06" db="EMBL/GenBank/DDBJ databases">
        <title>Genome-scale phylogeny and comparative genomics of the fungal order Sordariales.</title>
        <authorList>
            <consortium name="Lawrence Berkeley National Laboratory"/>
            <person name="Hensen N."/>
            <person name="Bonometti L."/>
            <person name="Westerberg I."/>
            <person name="Brannstrom I.O."/>
            <person name="Guillou S."/>
            <person name="Cros-Aarteil S."/>
            <person name="Calhoun S."/>
            <person name="Haridas S."/>
            <person name="Kuo A."/>
            <person name="Mondo S."/>
            <person name="Pangilinan J."/>
            <person name="Riley R."/>
            <person name="Labutti K."/>
            <person name="Andreopoulos B."/>
            <person name="Lipzen A."/>
            <person name="Chen C."/>
            <person name="Yanf M."/>
            <person name="Daum C."/>
            <person name="Ng V."/>
            <person name="Clum A."/>
            <person name="Steindorff A."/>
            <person name="Ohm R."/>
            <person name="Martin F."/>
            <person name="Silar P."/>
            <person name="Natvig D."/>
            <person name="Lalanne C."/>
            <person name="Gautier V."/>
            <person name="Ament-Velasquez S.L."/>
            <person name="Kruys A."/>
            <person name="Hutchinson M.I."/>
            <person name="Powell A.J."/>
            <person name="Barry K."/>
            <person name="Miller A.N."/>
            <person name="Grigoriev I.V."/>
            <person name="Debuchy R."/>
            <person name="Gladieux P."/>
            <person name="Thoren M.H."/>
            <person name="Johannesson H."/>
        </authorList>
    </citation>
    <scope>NUCLEOTIDE SEQUENCE</scope>
    <source>
        <strain evidence="1">CBS 540.89</strain>
    </source>
</reference>
<comment type="caution">
    <text evidence="1">The sequence shown here is derived from an EMBL/GenBank/DDBJ whole genome shotgun (WGS) entry which is preliminary data.</text>
</comment>
<name>A0AA40ERR9_9PEZI</name>
<evidence type="ECO:0000313" key="1">
    <source>
        <dbReference type="EMBL" id="KAK0744293.1"/>
    </source>
</evidence>
<proteinExistence type="predicted"/>
<gene>
    <name evidence="1" type="ORF">B0T21DRAFT_281119</name>
</gene>
<dbReference type="Proteomes" id="UP001172159">
    <property type="component" value="Unassembled WGS sequence"/>
</dbReference>
<sequence length="337" mass="37652">MAVVGWKPSADGYISTQNGGIEIELDGAVVCHIINLYSLTLEASKGRYRGCTTSSVIPLPNREIAKECKFSFGSLVWDTAADGQLHGRFLPGLESEMVATKQPLGEITANMEPGTIMVSYLNALNHGVSDSSFYLLPADAPLHSRVERLIACFESLWARGSTRGAPLIMTRRWFEDAARIKRRILTNGGNDASFLNDVVATVNTDDLGCGHEREEMEKIRKTFFFGSDSFTFHVLLGYRFPAISEILCMRRVCRTMNEICKAALLSYAQEPVGTWRHQLFQMKDQVLKVINLGPEIYLTQTMNVHLVEFTQDTELWHKTMLLGGGENFERTGPESET</sequence>
<accession>A0AA40ERR9</accession>
<keyword evidence="2" id="KW-1185">Reference proteome</keyword>
<dbReference type="AlphaFoldDB" id="A0AA40ERR9"/>
<evidence type="ECO:0000313" key="2">
    <source>
        <dbReference type="Proteomes" id="UP001172159"/>
    </source>
</evidence>